<evidence type="ECO:0000313" key="1">
    <source>
        <dbReference type="EMBL" id="OQE40176.1"/>
    </source>
</evidence>
<evidence type="ECO:0000313" key="2">
    <source>
        <dbReference type="Proteomes" id="UP000191500"/>
    </source>
</evidence>
<dbReference type="EMBL" id="MDDG01000006">
    <property type="protein sequence ID" value="OQE40176.1"/>
    <property type="molecule type" value="Genomic_DNA"/>
</dbReference>
<protein>
    <submittedName>
        <fullName evidence="1">Uncharacterized protein</fullName>
    </submittedName>
</protein>
<dbReference type="AlphaFoldDB" id="A0A1V6UP27"/>
<reference evidence="2" key="1">
    <citation type="journal article" date="2017" name="Nat. Microbiol.">
        <title>Global analysis of biosynthetic gene clusters reveals vast potential of secondary metabolite production in Penicillium species.</title>
        <authorList>
            <person name="Nielsen J.C."/>
            <person name="Grijseels S."/>
            <person name="Prigent S."/>
            <person name="Ji B."/>
            <person name="Dainat J."/>
            <person name="Nielsen K.F."/>
            <person name="Frisvad J.C."/>
            <person name="Workman M."/>
            <person name="Nielsen J."/>
        </authorList>
    </citation>
    <scope>NUCLEOTIDE SEQUENCE [LARGE SCALE GENOMIC DNA]</scope>
    <source>
        <strain evidence="2">IBT 31321</strain>
    </source>
</reference>
<comment type="caution">
    <text evidence="1">The sequence shown here is derived from an EMBL/GenBank/DDBJ whole genome shotgun (WGS) entry which is preliminary data.</text>
</comment>
<dbReference type="Proteomes" id="UP000191500">
    <property type="component" value="Unassembled WGS sequence"/>
</dbReference>
<organism evidence="1 2">
    <name type="scientific">Penicillium coprophilum</name>
    <dbReference type="NCBI Taxonomy" id="36646"/>
    <lineage>
        <taxon>Eukaryota</taxon>
        <taxon>Fungi</taxon>
        <taxon>Dikarya</taxon>
        <taxon>Ascomycota</taxon>
        <taxon>Pezizomycotina</taxon>
        <taxon>Eurotiomycetes</taxon>
        <taxon>Eurotiomycetidae</taxon>
        <taxon>Eurotiales</taxon>
        <taxon>Aspergillaceae</taxon>
        <taxon>Penicillium</taxon>
    </lineage>
</organism>
<proteinExistence type="predicted"/>
<keyword evidence="2" id="KW-1185">Reference proteome</keyword>
<sequence length="166" mass="18221">MPAATKQIVYADTHAKGNWSEFPDGVEAHQLGTCSVIAVVNEEGFMLFNVSSDGPRECAAAKKMCELYEREKGRFGNKEVYLWIVYAQENAHKGQQIKYYTGKIEPLKIYEQVYDGESFMRPSGEAGVQVCLKLVDGTVVATLRPQAGDGSSTELSGDGTTVVWSI</sequence>
<gene>
    <name evidence="1" type="ORF">PENCOP_c006G07047</name>
</gene>
<accession>A0A1V6UP27</accession>
<name>A0A1V6UP27_9EURO</name>